<gene>
    <name evidence="1" type="ORF">AB433_02295</name>
</gene>
<dbReference type="RefSeq" id="WP_047819753.1">
    <property type="nucleotide sequence ID" value="NZ_CP011770.1"/>
</dbReference>
<dbReference type="PATRIC" id="fig|1348774.3.peg.483"/>
<dbReference type="KEGG" id="cna:AB433_02295"/>
<dbReference type="EMBL" id="CP011770">
    <property type="protein sequence ID" value="AKM09057.1"/>
    <property type="molecule type" value="Genomic_DNA"/>
</dbReference>
<dbReference type="AlphaFoldDB" id="A0A0G3XD31"/>
<sequence length="429" mass="47357">MRAWQRYTAIEYAKPTALAEEIAKTSDISISRARELLLNAGSRVRGMLGLESSPVALNSERFQFQNFAGLLVLAPGLELEVAPKFLGSAPGWREDFFLLATLSHHGRLLDQEGLKSSSDATSDLATLIGRSLVEMYWRNQRRPLRTYRRLHQKEFSIEGDFEPEDLVNPGEEGFDQQVTSFTRCNPYNAVIAAAAAQLAPVVPDAETRARLERVAQHLPRQSTPSRLKDQRLPSRTRGWQPTFDLSLDILRGLGGAYDPRNALAPGFVMQTWQVWEHLVTISIRSGLGGKNVSAQSGSVLGKRYAGSNSTELNVYPDIVGLIESNEGSREIIIDAKYKGHIERGRLSVSNADIYEALAFSRATSIKDVVLAYPCIAWEEQAAAKGVGYAAEFSRIDVEDVTIRALELGVRGISQRGGLKEFSSALCSFL</sequence>
<dbReference type="PANTHER" id="PTHR38733:SF1">
    <property type="entry name" value="TYPE IV METHYL-DIRECTED RESTRICTION ENZYME ECOKMCRBC"/>
    <property type="match status" value="1"/>
</dbReference>
<accession>A0A0G3XD31</accession>
<protein>
    <submittedName>
        <fullName evidence="1">Uncharacterized protein</fullName>
    </submittedName>
</protein>
<dbReference type="PANTHER" id="PTHR38733">
    <property type="entry name" value="PROTEIN MCRC"/>
    <property type="match status" value="1"/>
</dbReference>
<evidence type="ECO:0000313" key="1">
    <source>
        <dbReference type="EMBL" id="AKM09057.1"/>
    </source>
</evidence>
<dbReference type="Proteomes" id="UP000035287">
    <property type="component" value="Chromosome"/>
</dbReference>
<dbReference type="Pfam" id="PF10117">
    <property type="entry name" value="McrBC"/>
    <property type="match status" value="1"/>
</dbReference>
<proteinExistence type="predicted"/>
<keyword evidence="2" id="KW-1185">Reference proteome</keyword>
<reference evidence="1 2" key="1">
    <citation type="submission" date="2015-06" db="EMBL/GenBank/DDBJ databases">
        <authorList>
            <person name="Zeng Y."/>
            <person name="Huang Y."/>
        </authorList>
    </citation>
    <scope>NUCLEOTIDE SEQUENCE [LARGE SCALE GENOMIC DNA]</scope>
    <source>
        <strain evidence="1 2">PQ-2</strain>
    </source>
</reference>
<dbReference type="OrthoDB" id="5184506at2"/>
<organism evidence="1 2">
    <name type="scientific">Croceicoccus naphthovorans</name>
    <dbReference type="NCBI Taxonomy" id="1348774"/>
    <lineage>
        <taxon>Bacteria</taxon>
        <taxon>Pseudomonadati</taxon>
        <taxon>Pseudomonadota</taxon>
        <taxon>Alphaproteobacteria</taxon>
        <taxon>Sphingomonadales</taxon>
        <taxon>Erythrobacteraceae</taxon>
        <taxon>Croceicoccus</taxon>
    </lineage>
</organism>
<name>A0A0G3XD31_9SPHN</name>
<dbReference type="InterPro" id="IPR019292">
    <property type="entry name" value="McrC"/>
</dbReference>
<evidence type="ECO:0000313" key="2">
    <source>
        <dbReference type="Proteomes" id="UP000035287"/>
    </source>
</evidence>